<dbReference type="Proteomes" id="UP000235965">
    <property type="component" value="Unassembled WGS sequence"/>
</dbReference>
<dbReference type="Pfam" id="PF05199">
    <property type="entry name" value="GMC_oxred_C"/>
    <property type="match status" value="1"/>
</dbReference>
<comment type="similarity">
    <text evidence="1 3">Belongs to the GMC oxidoreductase family.</text>
</comment>
<dbReference type="Pfam" id="PF00732">
    <property type="entry name" value="GMC_oxred_N"/>
    <property type="match status" value="1"/>
</dbReference>
<evidence type="ECO:0000256" key="2">
    <source>
        <dbReference type="PIRSR" id="PIRSR000137-2"/>
    </source>
</evidence>
<gene>
    <name evidence="6" type="primary">Gld_5</name>
    <name evidence="6" type="ORF">B7P43_G09555</name>
</gene>
<proteinExistence type="inferred from homology"/>
<dbReference type="InterPro" id="IPR036188">
    <property type="entry name" value="FAD/NAD-bd_sf"/>
</dbReference>
<evidence type="ECO:0000313" key="6">
    <source>
        <dbReference type="EMBL" id="PNF43804.1"/>
    </source>
</evidence>
<evidence type="ECO:0000256" key="3">
    <source>
        <dbReference type="RuleBase" id="RU003968"/>
    </source>
</evidence>
<dbReference type="PANTHER" id="PTHR11552">
    <property type="entry name" value="GLUCOSE-METHANOL-CHOLINE GMC OXIDOREDUCTASE"/>
    <property type="match status" value="1"/>
</dbReference>
<dbReference type="Gene3D" id="3.50.50.60">
    <property type="entry name" value="FAD/NAD(P)-binding domain"/>
    <property type="match status" value="1"/>
</dbReference>
<dbReference type="PANTHER" id="PTHR11552:SF227">
    <property type="entry name" value="GLUCOSE DEHYDROGENASE [FAD, QUINONE]-LIKE PROTEIN"/>
    <property type="match status" value="1"/>
</dbReference>
<dbReference type="EMBL" id="NEVH01000257">
    <property type="protein sequence ID" value="PNF43804.1"/>
    <property type="molecule type" value="Genomic_DNA"/>
</dbReference>
<comment type="caution">
    <text evidence="6">The sequence shown here is derived from an EMBL/GenBank/DDBJ whole genome shotgun (WGS) entry which is preliminary data.</text>
</comment>
<accession>A0A2J7RSK4</accession>
<organism evidence="6 7">
    <name type="scientific">Cryptotermes secundus</name>
    <dbReference type="NCBI Taxonomy" id="105785"/>
    <lineage>
        <taxon>Eukaryota</taxon>
        <taxon>Metazoa</taxon>
        <taxon>Ecdysozoa</taxon>
        <taxon>Arthropoda</taxon>
        <taxon>Hexapoda</taxon>
        <taxon>Insecta</taxon>
        <taxon>Pterygota</taxon>
        <taxon>Neoptera</taxon>
        <taxon>Polyneoptera</taxon>
        <taxon>Dictyoptera</taxon>
        <taxon>Blattodea</taxon>
        <taxon>Blattoidea</taxon>
        <taxon>Termitoidae</taxon>
        <taxon>Kalotermitidae</taxon>
        <taxon>Cryptotermitinae</taxon>
        <taxon>Cryptotermes</taxon>
    </lineage>
</organism>
<dbReference type="Gene3D" id="3.30.560.10">
    <property type="entry name" value="Glucose Oxidase, domain 3"/>
    <property type="match status" value="1"/>
</dbReference>
<comment type="cofactor">
    <cofactor evidence="2">
        <name>FAD</name>
        <dbReference type="ChEBI" id="CHEBI:57692"/>
    </cofactor>
</comment>
<feature type="domain" description="Glucose-methanol-choline oxidoreductase N-terminal" evidence="5">
    <location>
        <begin position="341"/>
        <end position="355"/>
    </location>
</feature>
<dbReference type="SUPFAM" id="SSF54373">
    <property type="entry name" value="FAD-linked reductases, C-terminal domain"/>
    <property type="match status" value="1"/>
</dbReference>
<dbReference type="InterPro" id="IPR000172">
    <property type="entry name" value="GMC_OxRdtase_N"/>
</dbReference>
<evidence type="ECO:0000259" key="5">
    <source>
        <dbReference type="PROSITE" id="PS00624"/>
    </source>
</evidence>
<dbReference type="InterPro" id="IPR012132">
    <property type="entry name" value="GMC_OxRdtase"/>
</dbReference>
<keyword evidence="2 3" id="KW-0274">FAD</keyword>
<dbReference type="SUPFAM" id="SSF51905">
    <property type="entry name" value="FAD/NAD(P)-binding domain"/>
    <property type="match status" value="1"/>
</dbReference>
<evidence type="ECO:0000313" key="7">
    <source>
        <dbReference type="Proteomes" id="UP000235965"/>
    </source>
</evidence>
<keyword evidence="3" id="KW-0285">Flavoprotein</keyword>
<dbReference type="PIRSF" id="PIRSF000137">
    <property type="entry name" value="Alcohol_oxidase"/>
    <property type="match status" value="1"/>
</dbReference>
<dbReference type="PROSITE" id="PS00623">
    <property type="entry name" value="GMC_OXRED_1"/>
    <property type="match status" value="1"/>
</dbReference>
<dbReference type="STRING" id="105785.A0A2J7RSK4"/>
<dbReference type="GO" id="GO:0050660">
    <property type="term" value="F:flavin adenine dinucleotide binding"/>
    <property type="evidence" value="ECO:0007669"/>
    <property type="project" value="InterPro"/>
</dbReference>
<evidence type="ECO:0000259" key="4">
    <source>
        <dbReference type="PROSITE" id="PS00623"/>
    </source>
</evidence>
<dbReference type="AlphaFoldDB" id="A0A2J7RSK4"/>
<feature type="domain" description="Glucose-methanol-choline oxidoreductase N-terminal" evidence="4">
    <location>
        <begin position="162"/>
        <end position="185"/>
    </location>
</feature>
<dbReference type="GO" id="GO:0016614">
    <property type="term" value="F:oxidoreductase activity, acting on CH-OH group of donors"/>
    <property type="evidence" value="ECO:0007669"/>
    <property type="project" value="InterPro"/>
</dbReference>
<keyword evidence="7" id="KW-1185">Reference proteome</keyword>
<dbReference type="PROSITE" id="PS00624">
    <property type="entry name" value="GMC_OXRED_2"/>
    <property type="match status" value="1"/>
</dbReference>
<feature type="binding site" evidence="2">
    <location>
        <position position="302"/>
    </location>
    <ligand>
        <name>FAD</name>
        <dbReference type="ChEBI" id="CHEBI:57692"/>
    </ligand>
</feature>
<reference evidence="6 7" key="1">
    <citation type="submission" date="2017-12" db="EMBL/GenBank/DDBJ databases">
        <title>Hemimetabolous genomes reveal molecular basis of termite eusociality.</title>
        <authorList>
            <person name="Harrison M.C."/>
            <person name="Jongepier E."/>
            <person name="Robertson H.M."/>
            <person name="Arning N."/>
            <person name="Bitard-Feildel T."/>
            <person name="Chao H."/>
            <person name="Childers C.P."/>
            <person name="Dinh H."/>
            <person name="Doddapaneni H."/>
            <person name="Dugan S."/>
            <person name="Gowin J."/>
            <person name="Greiner C."/>
            <person name="Han Y."/>
            <person name="Hu H."/>
            <person name="Hughes D.S.T."/>
            <person name="Huylmans A.-K."/>
            <person name="Kemena C."/>
            <person name="Kremer L.P.M."/>
            <person name="Lee S.L."/>
            <person name="Lopez-Ezquerra A."/>
            <person name="Mallet L."/>
            <person name="Monroy-Kuhn J.M."/>
            <person name="Moser A."/>
            <person name="Murali S.C."/>
            <person name="Muzny D.M."/>
            <person name="Otani S."/>
            <person name="Piulachs M.-D."/>
            <person name="Poelchau M."/>
            <person name="Qu J."/>
            <person name="Schaub F."/>
            <person name="Wada-Katsumata A."/>
            <person name="Worley K.C."/>
            <person name="Xie Q."/>
            <person name="Ylla G."/>
            <person name="Poulsen M."/>
            <person name="Gibbs R.A."/>
            <person name="Schal C."/>
            <person name="Richards S."/>
            <person name="Belles X."/>
            <person name="Korb J."/>
            <person name="Bornberg-Bauer E."/>
        </authorList>
    </citation>
    <scope>NUCLEOTIDE SEQUENCE [LARGE SCALE GENOMIC DNA]</scope>
    <source>
        <tissue evidence="6">Whole body</tissue>
    </source>
</reference>
<feature type="binding site" evidence="2">
    <location>
        <position position="164"/>
    </location>
    <ligand>
        <name>FAD</name>
        <dbReference type="ChEBI" id="CHEBI:57692"/>
    </ligand>
</feature>
<dbReference type="InParanoid" id="A0A2J7RSK4"/>
<dbReference type="InterPro" id="IPR007867">
    <property type="entry name" value="GMC_OxRtase_C"/>
</dbReference>
<protein>
    <submittedName>
        <fullName evidence="6">Glucose dehydrogenase [FAD, quinone]</fullName>
    </submittedName>
</protein>
<name>A0A2J7RSK4_9NEOP</name>
<dbReference type="OrthoDB" id="269227at2759"/>
<sequence>MNSGLRFAQIQILSRRVYRQFRISDKLRLQEKMSLEEFYRASELLLSNGSNSAGAATLILGLVTTFLKSKDGKAPPAKLDGSHYDFVIVGAGSAGSVVANRLSEVPHWNILLLEAGGEETQIDDVPAYKTYSQSDKSTILWPHWTQPEPKTCGGGPCFWPGGKVLGGSSTINTLIYARGFKEDYDNWYNLGNYGWNWRSVLRSFKKSENNLDHLYSQDSVYHSTGGYLDVQTFPYHDKNTHTILDAYKELGYNNTDYNGPHPTGIFLMQGTVKNGVRQSTNNAFLRPIRHRKNLHIATGIRVTKLNIDKYKRVTGVEYVLDGNHAKKGKVYADKEVILSAGALSSPQILMLSGIGPKETLNDLGIKVVKDSKVGYNLMNHPTSVGVTVNLTRSSTVPSTKEEWLADIQQYVKTRDGPLSAIGISQLSGYIPSSIATDGYPDLKFGFSFSDVITEGISIPGSYYTQITIGPYYVRPKSRGFFTINSTNPFDPPLVHPNLLANPEDRKPLIEGHLFGMKLAQTKAFERNGFVLDTTHIQGCEGETFGTYAYFSCALDQYVATAHHMSGTCKMGNVSDPDAVVDPELRVYGVTKLRVVDASIMPVIPSANTNAPSIMIGEMASDFIKLAHPWRHSYSHIRKKSWRS</sequence>
<evidence type="ECO:0000256" key="1">
    <source>
        <dbReference type="ARBA" id="ARBA00010790"/>
    </source>
</evidence>